<dbReference type="InterPro" id="IPR013384">
    <property type="entry name" value="Flagell_FlgL"/>
</dbReference>
<keyword evidence="4" id="KW-0975">Bacterial flagellum</keyword>
<accession>A0ABU9DAM2</accession>
<dbReference type="Pfam" id="PF21158">
    <property type="entry name" value="flgK_1st_1"/>
    <property type="match status" value="1"/>
</dbReference>
<evidence type="ECO:0000256" key="4">
    <source>
        <dbReference type="ARBA" id="ARBA00023143"/>
    </source>
</evidence>
<keyword evidence="7" id="KW-0969">Cilium</keyword>
<evidence type="ECO:0000313" key="7">
    <source>
        <dbReference type="EMBL" id="MEK8090579.1"/>
    </source>
</evidence>
<feature type="domain" description="Flagellin N-terminal" evidence="5">
    <location>
        <begin position="12"/>
        <end position="140"/>
    </location>
</feature>
<name>A0ABU9DAM2_9PROT</name>
<dbReference type="Pfam" id="PF00669">
    <property type="entry name" value="Flagellin_N"/>
    <property type="match status" value="1"/>
</dbReference>
<evidence type="ECO:0000256" key="3">
    <source>
        <dbReference type="ARBA" id="ARBA00005709"/>
    </source>
</evidence>
<evidence type="ECO:0000259" key="6">
    <source>
        <dbReference type="Pfam" id="PF21158"/>
    </source>
</evidence>
<dbReference type="SUPFAM" id="SSF64518">
    <property type="entry name" value="Phase 1 flagellin"/>
    <property type="match status" value="1"/>
</dbReference>
<dbReference type="PANTHER" id="PTHR42792">
    <property type="entry name" value="FLAGELLIN"/>
    <property type="match status" value="1"/>
</dbReference>
<comment type="similarity">
    <text evidence="3">Belongs to the bacterial flagellin family.</text>
</comment>
<comment type="caution">
    <text evidence="7">The sequence shown here is derived from an EMBL/GenBank/DDBJ whole genome shotgun (WGS) entry which is preliminary data.</text>
</comment>
<dbReference type="Proteomes" id="UP001446205">
    <property type="component" value="Unassembled WGS sequence"/>
</dbReference>
<evidence type="ECO:0000259" key="5">
    <source>
        <dbReference type="Pfam" id="PF00669"/>
    </source>
</evidence>
<reference evidence="7 8" key="1">
    <citation type="submission" date="2024-04" db="EMBL/GenBank/DDBJ databases">
        <authorList>
            <person name="Abashina T."/>
            <person name="Shaikin A."/>
        </authorList>
    </citation>
    <scope>NUCLEOTIDE SEQUENCE [LARGE SCALE GENOMIC DNA]</scope>
    <source>
        <strain evidence="7 8">AAFK</strain>
    </source>
</reference>
<proteinExistence type="inferred from homology"/>
<evidence type="ECO:0000313" key="8">
    <source>
        <dbReference type="Proteomes" id="UP001446205"/>
    </source>
</evidence>
<protein>
    <submittedName>
        <fullName evidence="7">Flagellar hook-associated protein FlgL</fullName>
    </submittedName>
</protein>
<evidence type="ECO:0000256" key="1">
    <source>
        <dbReference type="ARBA" id="ARBA00004365"/>
    </source>
</evidence>
<organism evidence="7 8">
    <name type="scientific">Thermithiobacillus plumbiphilus</name>
    <dbReference type="NCBI Taxonomy" id="1729899"/>
    <lineage>
        <taxon>Bacteria</taxon>
        <taxon>Pseudomonadati</taxon>
        <taxon>Pseudomonadota</taxon>
        <taxon>Acidithiobacillia</taxon>
        <taxon>Acidithiobacillales</taxon>
        <taxon>Thermithiobacillaceae</taxon>
        <taxon>Thermithiobacillus</taxon>
    </lineage>
</organism>
<sequence>MRISTALFHQLGVNSMLNQQAELSRTQQQLSTGRKILNPADDPVGSAQIVGFNQSLASIEQYNKNADQAQSAVQLEESIYGQVDDLLQNVRERVVQMNNASQTNETRGFAATEVRQQLQQLLSLANTQDGNGQYLFAGSKSNTQPFNSDFSYNGDQSTRRMQVSNSRQIDVAAPGDRIFSLVRDGNGTFATAPSAANTGTGIIDQGSVVDPAQWVAGDYTLSFTGPDTYDITDGSGPVASNVSYTSGETIIDIPGIQFSISGAPSPGDSFTIKASSSQSMFETLDKIASALDKNVNTPAEQAALNNTLNASLGNLDQALGQVLTARADAGTRLKELDSVRSANEDQVIYYKQAISVLQDTDFAEAASRLSQQALALEAAQKSYVQVRDLSLFNYI</sequence>
<keyword evidence="7" id="KW-0966">Cell projection</keyword>
<comment type="subcellular location">
    <subcellularLocation>
        <location evidence="1">Bacterial flagellum</location>
    </subcellularLocation>
    <subcellularLocation>
        <location evidence="2">Secreted</location>
    </subcellularLocation>
</comment>
<feature type="domain" description="Flagellar hook-associated protein 1 D2-like" evidence="6">
    <location>
        <begin position="195"/>
        <end position="273"/>
    </location>
</feature>
<dbReference type="RefSeq" id="WP_341371634.1">
    <property type="nucleotide sequence ID" value="NZ_JBBPCO010000013.1"/>
</dbReference>
<dbReference type="InterPro" id="IPR001492">
    <property type="entry name" value="Flagellin"/>
</dbReference>
<keyword evidence="8" id="KW-1185">Reference proteome</keyword>
<dbReference type="NCBIfam" id="TIGR02550">
    <property type="entry name" value="flagell_flgL"/>
    <property type="match status" value="1"/>
</dbReference>
<evidence type="ECO:0000256" key="2">
    <source>
        <dbReference type="ARBA" id="ARBA00004613"/>
    </source>
</evidence>
<dbReference type="InterPro" id="IPR001029">
    <property type="entry name" value="Flagellin_N"/>
</dbReference>
<dbReference type="Gene3D" id="1.20.1330.10">
    <property type="entry name" value="f41 fragment of flagellin, N-terminal domain"/>
    <property type="match status" value="2"/>
</dbReference>
<gene>
    <name evidence="7" type="primary">flgL</name>
    <name evidence="7" type="ORF">WOB96_12520</name>
</gene>
<keyword evidence="7" id="KW-0282">Flagellum</keyword>
<dbReference type="EMBL" id="JBBPCO010000013">
    <property type="protein sequence ID" value="MEK8090579.1"/>
    <property type="molecule type" value="Genomic_DNA"/>
</dbReference>
<dbReference type="PANTHER" id="PTHR42792:SF1">
    <property type="entry name" value="FLAGELLAR HOOK-ASSOCIATED PROTEIN 3"/>
    <property type="match status" value="1"/>
</dbReference>
<dbReference type="InterPro" id="IPR049119">
    <property type="entry name" value="FlgK_D2-like"/>
</dbReference>